<evidence type="ECO:0000313" key="2">
    <source>
        <dbReference type="Proteomes" id="UP001234202"/>
    </source>
</evidence>
<gene>
    <name evidence="1" type="ORF">QFC24_001175</name>
</gene>
<accession>A0ACC2XU92</accession>
<organism evidence="1 2">
    <name type="scientific">Naganishia onofrii</name>
    <dbReference type="NCBI Taxonomy" id="1851511"/>
    <lineage>
        <taxon>Eukaryota</taxon>
        <taxon>Fungi</taxon>
        <taxon>Dikarya</taxon>
        <taxon>Basidiomycota</taxon>
        <taxon>Agaricomycotina</taxon>
        <taxon>Tremellomycetes</taxon>
        <taxon>Filobasidiales</taxon>
        <taxon>Filobasidiaceae</taxon>
        <taxon>Naganishia</taxon>
    </lineage>
</organism>
<name>A0ACC2XU92_9TREE</name>
<keyword evidence="2" id="KW-1185">Reference proteome</keyword>
<dbReference type="EMBL" id="JASBWV010000003">
    <property type="protein sequence ID" value="KAJ9126944.1"/>
    <property type="molecule type" value="Genomic_DNA"/>
</dbReference>
<evidence type="ECO:0000313" key="1">
    <source>
        <dbReference type="EMBL" id="KAJ9126944.1"/>
    </source>
</evidence>
<comment type="caution">
    <text evidence="1">The sequence shown here is derived from an EMBL/GenBank/DDBJ whole genome shotgun (WGS) entry which is preliminary data.</text>
</comment>
<dbReference type="Proteomes" id="UP001234202">
    <property type="component" value="Unassembled WGS sequence"/>
</dbReference>
<protein>
    <submittedName>
        <fullName evidence="1">Uncharacterized protein</fullName>
    </submittedName>
</protein>
<proteinExistence type="predicted"/>
<sequence>MPYDPVRDSAGREGFDDATRGRTDPTPTPPAASLAGYQLSQTPSGLPLPPAFHDDQAWKRTHQPTPSHPAGSVSFSRPSSSSSSMHGGWAPAPTGSFHSEDRTRRGSSTLEGTGFVQPLPPGTHPSSWEEERRRSSNGSIGHGVPVSGSLPRTSMLPPSIPPPHPHSHGVSAAMHRSTSGESEQSAHGGSGRPSSGYGRAGSAHSQPVGTAYTAPYASMSSASPPMTRPSPAYSARGSLPPSTHFVPSPAHTPVGSHNSYFPPHYPPQYASSAMHASPRNSISNLLTPVEMTSTPVRVSPLPYSGALQPFAFTPGGSSAPRYPSGTPGYDNGAPSLAAFDRDSSSSRPSSSQRQSLPAASMQSPHQTPHSRPTSASVADVYPAGRSSIQGWTTGNELGVSRRDHEPLTRKITPTGGSLAAMMNPTPIGTEQTVEGMKTPGSNSAWNNAHIESRMDTPMTRTPPSSARRSSHVELDDAYLSPTQTRSNEYSILKRQASEQEMSAAEALSALAGTPSASKSADYQQDVQQNSQQNSSSTDVHRGEREGNTVDVLKQEDLISPKTTPAVEEPPKKRKRVTKAAGADGTTELDKPEKPKPTTAGRKRKASAQEPTASMVGDELPTIPIASKSAANGKAKKRTVKDMQNDGKPAESAQPEPKPTAYMPNRISEASTVLRPITQDELAYIRNPRNIKNPLKTGRPTRFGEAKPQPSPYGGEPNPSASNTDRRVHPDRLAMVALTEASNDITESRTGSGPLQEVRQLGRGSNSNNQALGDRSVSGAKRARSEVEDAPGGVGARTSMGRDDIASQVSKRPRVDGDRGKGFEVAEHYNKRGNQGVDRRKDSRIIGLRSCNNWIKAVMIQTYVRRRPDRPWSGREPNGRVLDMGCGKGGDIAKWDNANIEEYVGIGGSRSRLPRRVDLMAKLYRRPIYMIDVAEGSIEDFKSRLREMKRRLRYKADLYVLDCFRTSILELPRDKLKPGFDNVSMQFCIHYAFEKVQSVRQMLENVAMFLREGGIYFGTTVSKDKIVAALNEIPPEAEELVISNDLFRMEFTEREHDGPFGHAYNFSLKDAIDDCEEYVVDWGEFTSIAAEYKLKCIYRKDFDEMFAEHTQNPEFFHMAKRMNVIDAEGDLYMDQGQWAAVSMYLGFAFEKMPMSWNLTKEMAAKKEEAAISEDVSQSQVE</sequence>
<reference evidence="1" key="1">
    <citation type="submission" date="2023-04" db="EMBL/GenBank/DDBJ databases">
        <title>Draft Genome sequencing of Naganishia species isolated from polar environments using Oxford Nanopore Technology.</title>
        <authorList>
            <person name="Leo P."/>
            <person name="Venkateswaran K."/>
        </authorList>
    </citation>
    <scope>NUCLEOTIDE SEQUENCE</scope>
    <source>
        <strain evidence="1">DBVPG 5303</strain>
    </source>
</reference>